<reference evidence="3 4" key="1">
    <citation type="journal article" date="2019" name="Sci. Transl. Med.">
        <title>Quorum sensing between bacterial species on the skin protects against epidermal injury in atopic dermatitis.</title>
        <authorList>
            <person name="Williams M.R."/>
        </authorList>
    </citation>
    <scope>NUCLEOTIDE SEQUENCE [LARGE SCALE GENOMIC DNA]</scope>
    <source>
        <strain evidence="3 4">E7</strain>
    </source>
</reference>
<dbReference type="Pfam" id="PF05193">
    <property type="entry name" value="Peptidase_M16_C"/>
    <property type="match status" value="1"/>
</dbReference>
<dbReference type="PANTHER" id="PTHR11851:SF186">
    <property type="entry name" value="INACTIVE METALLOPROTEASE YMFF-RELATED"/>
    <property type="match status" value="1"/>
</dbReference>
<sequence length="422" mass="48576">MTEKEKQNNIHIFSTEKFKTTTITFKFMTPLNYETITQRSVLSKVLTRATQHFPTDKAFNQHLAGLYGAYINSSVSKYKNQHVVSISLEIVNERYLKDTTPLLEKGLDLLYEVIWNPLIHDKAFHNTYVTQEKTLLTKKLESMVDNKSQFAFLNLMKHMFKNEAYRFLATGQLEQIDQVTPTSLYNTYQAMITNDTSSVYIVGNVDEAHVTKMIEQKFPMSSITLEKVDENLDLANEIQVQDIKDYDVVDQAKLNLGYRFPATYGNVNYYTLVVFNMMFGGDPSSVLFSEVREKQSLAYSIHSQIDGKNGYLFVLSGVSVDKYQVAKQTILDEFDKFKNGNFSEEKLALAKKVIASQRYESMDRPKSIIEIMHNQLLLDYPQSNEQYIDAINKVTKEDIIELVNQAQLDTIYVLTKGDDINE</sequence>
<organism evidence="3 4">
    <name type="scientific">Staphylococcus lugdunensis</name>
    <dbReference type="NCBI Taxonomy" id="28035"/>
    <lineage>
        <taxon>Bacteria</taxon>
        <taxon>Bacillati</taxon>
        <taxon>Bacillota</taxon>
        <taxon>Bacilli</taxon>
        <taxon>Bacillales</taxon>
        <taxon>Staphylococcaceae</taxon>
        <taxon>Staphylococcus</taxon>
    </lineage>
</organism>
<dbReference type="AlphaFoldDB" id="A0A292DF02"/>
<evidence type="ECO:0000313" key="4">
    <source>
        <dbReference type="Proteomes" id="UP000293637"/>
    </source>
</evidence>
<dbReference type="GO" id="GO:0046872">
    <property type="term" value="F:metal ion binding"/>
    <property type="evidence" value="ECO:0007669"/>
    <property type="project" value="InterPro"/>
</dbReference>
<dbReference type="EMBL" id="CP041722">
    <property type="protein sequence ID" value="QEX39067.1"/>
    <property type="molecule type" value="Genomic_DNA"/>
</dbReference>
<dbReference type="InterPro" id="IPR011249">
    <property type="entry name" value="Metalloenz_LuxS/M16"/>
</dbReference>
<dbReference type="InterPro" id="IPR007863">
    <property type="entry name" value="Peptidase_M16_C"/>
</dbReference>
<dbReference type="EMBL" id="SCHB01000004">
    <property type="protein sequence ID" value="TBW72054.1"/>
    <property type="molecule type" value="Genomic_DNA"/>
</dbReference>
<keyword evidence="5" id="KW-1185">Reference proteome</keyword>
<evidence type="ECO:0000259" key="1">
    <source>
        <dbReference type="Pfam" id="PF05193"/>
    </source>
</evidence>
<protein>
    <submittedName>
        <fullName evidence="3">Insulinase family protein</fullName>
    </submittedName>
</protein>
<dbReference type="RefSeq" id="WP_002478270.1">
    <property type="nucleotide sequence ID" value="NZ_AP021848.1"/>
</dbReference>
<accession>A0A292DF02</accession>
<dbReference type="InterPro" id="IPR050361">
    <property type="entry name" value="MPP/UQCRC_Complex"/>
</dbReference>
<gene>
    <name evidence="3" type="ORF">EQ812_07165</name>
    <name evidence="2" type="ORF">FO454_09275</name>
</gene>
<name>A0A292DF02_STALU</name>
<dbReference type="Proteomes" id="UP000293637">
    <property type="component" value="Unassembled WGS sequence"/>
</dbReference>
<dbReference type="SUPFAM" id="SSF63411">
    <property type="entry name" value="LuxS/MPP-like metallohydrolase"/>
    <property type="match status" value="2"/>
</dbReference>
<feature type="domain" description="Peptidase M16 C-terminal" evidence="1">
    <location>
        <begin position="179"/>
        <end position="352"/>
    </location>
</feature>
<dbReference type="GeneID" id="58089904"/>
<proteinExistence type="predicted"/>
<evidence type="ECO:0000313" key="2">
    <source>
        <dbReference type="EMBL" id="QEX39067.1"/>
    </source>
</evidence>
<dbReference type="OMA" id="VYDDKMR"/>
<reference evidence="2 5" key="2">
    <citation type="submission" date="2019-07" db="EMBL/GenBank/DDBJ databases">
        <title>Comparative genome analysis of staphylococcus lugdunensis shows clonal complex-dependent diversity of the putative virulence factor, ess/type vii locus.</title>
        <authorList>
            <person name="Lebeurre J."/>
            <person name="Dahyot S."/>
            <person name="Diene S."/>
            <person name="Paulay A."/>
            <person name="Aubourg M."/>
            <person name="Argemi X."/>
            <person name="Giard J.-C."/>
            <person name="Tournier I."/>
            <person name="Francois P."/>
            <person name="Pestel-Caron M."/>
        </authorList>
    </citation>
    <scope>NUCLEOTIDE SEQUENCE [LARGE SCALE GENOMIC DNA]</scope>
    <source>
        <strain evidence="2 5">SL13</strain>
    </source>
</reference>
<dbReference type="NCBIfam" id="NF047422">
    <property type="entry name" value="YfmF_fam"/>
    <property type="match status" value="1"/>
</dbReference>
<dbReference type="PANTHER" id="PTHR11851">
    <property type="entry name" value="METALLOPROTEASE"/>
    <property type="match status" value="1"/>
</dbReference>
<evidence type="ECO:0000313" key="5">
    <source>
        <dbReference type="Proteomes" id="UP000325462"/>
    </source>
</evidence>
<evidence type="ECO:0000313" key="3">
    <source>
        <dbReference type="EMBL" id="TBW72054.1"/>
    </source>
</evidence>
<dbReference type="Gene3D" id="3.30.830.10">
    <property type="entry name" value="Metalloenzyme, LuxS/M16 peptidase-like"/>
    <property type="match status" value="2"/>
</dbReference>
<dbReference type="Proteomes" id="UP000325462">
    <property type="component" value="Chromosome"/>
</dbReference>